<comment type="caution">
    <text evidence="1">The sequence shown here is derived from an EMBL/GenBank/DDBJ whole genome shotgun (WGS) entry which is preliminary data.</text>
</comment>
<evidence type="ECO:0000313" key="1">
    <source>
        <dbReference type="EMBL" id="KMO82679.1"/>
    </source>
</evidence>
<name>A0A0J6WJB3_9MYCO</name>
<sequence>MQSDDATWPIPHGLSPLGVRAAEVIRSFLHDRGIQDHGGGGRFYTPEEWVDRGELYGRTSLLLVTHDGGNHAGAFNLDYEQYALHDELEKALEANGLWMELCTNWYTAVYPRP</sequence>
<gene>
    <name evidence="1" type="ORF">MCHLDSM_01302</name>
</gene>
<dbReference type="STRING" id="37916.MCHLDSM_01302"/>
<dbReference type="PATRIC" id="fig|37916.4.peg.1195"/>
<keyword evidence="2" id="KW-1185">Reference proteome</keyword>
<protein>
    <submittedName>
        <fullName evidence="1">Uncharacterized protein</fullName>
    </submittedName>
</protein>
<organism evidence="1 2">
    <name type="scientific">Mycolicibacterium chlorophenolicum</name>
    <dbReference type="NCBI Taxonomy" id="37916"/>
    <lineage>
        <taxon>Bacteria</taxon>
        <taxon>Bacillati</taxon>
        <taxon>Actinomycetota</taxon>
        <taxon>Actinomycetes</taxon>
        <taxon>Mycobacteriales</taxon>
        <taxon>Mycobacteriaceae</taxon>
        <taxon>Mycolicibacterium</taxon>
    </lineage>
</organism>
<dbReference type="AlphaFoldDB" id="A0A0J6WJB3"/>
<evidence type="ECO:0000313" key="2">
    <source>
        <dbReference type="Proteomes" id="UP000036513"/>
    </source>
</evidence>
<proteinExistence type="predicted"/>
<reference evidence="1 2" key="1">
    <citation type="journal article" date="2015" name="Genome Biol. Evol.">
        <title>Characterization of Three Mycobacterium spp. with Potential Use in Bioremediation by Genome Sequencing and Comparative Genomics.</title>
        <authorList>
            <person name="Das S."/>
            <person name="Pettersson B.M."/>
            <person name="Behra P.R."/>
            <person name="Ramesh M."/>
            <person name="Dasgupta S."/>
            <person name="Bhattacharya A."/>
            <person name="Kirsebom L.A."/>
        </authorList>
    </citation>
    <scope>NUCLEOTIDE SEQUENCE [LARGE SCALE GENOMIC DNA]</scope>
    <source>
        <strain evidence="1 2">DSM 43826</strain>
    </source>
</reference>
<accession>A0A0J6WJB3</accession>
<dbReference type="Proteomes" id="UP000036513">
    <property type="component" value="Unassembled WGS sequence"/>
</dbReference>
<dbReference type="EMBL" id="JYNL01000009">
    <property type="protein sequence ID" value="KMO82679.1"/>
    <property type="molecule type" value="Genomic_DNA"/>
</dbReference>